<gene>
    <name evidence="2" type="ORF">SMD11_0819</name>
</gene>
<dbReference type="RefSeq" id="WP_087925106.1">
    <property type="nucleotide sequence ID" value="NZ_CP021744.1"/>
</dbReference>
<dbReference type="KEGG" id="salj:SMD11_0819"/>
<keyword evidence="1" id="KW-0472">Membrane</keyword>
<keyword evidence="1" id="KW-1133">Transmembrane helix</keyword>
<evidence type="ECO:0000313" key="3">
    <source>
        <dbReference type="Proteomes" id="UP000195755"/>
    </source>
</evidence>
<keyword evidence="1" id="KW-0812">Transmembrane</keyword>
<reference evidence="2 3" key="1">
    <citation type="submission" date="2017-06" db="EMBL/GenBank/DDBJ databases">
        <title>Streptomyces albireticuli Genome sequencing and assembly.</title>
        <authorList>
            <person name="Wang Y."/>
            <person name="Du B."/>
            <person name="Ding Y."/>
            <person name="Liu H."/>
            <person name="Hou Q."/>
            <person name="Liu K."/>
            <person name="Yao L."/>
            <person name="Wang C."/>
        </authorList>
    </citation>
    <scope>NUCLEOTIDE SEQUENCE [LARGE SCALE GENOMIC DNA]</scope>
    <source>
        <strain evidence="2 3">MDJK11</strain>
    </source>
</reference>
<organism evidence="2 3">
    <name type="scientific">Streptomyces albireticuli</name>
    <dbReference type="NCBI Taxonomy" id="1940"/>
    <lineage>
        <taxon>Bacteria</taxon>
        <taxon>Bacillati</taxon>
        <taxon>Actinomycetota</taxon>
        <taxon>Actinomycetes</taxon>
        <taxon>Kitasatosporales</taxon>
        <taxon>Streptomycetaceae</taxon>
        <taxon>Streptomyces</taxon>
    </lineage>
</organism>
<dbReference type="OrthoDB" id="4217207at2"/>
<dbReference type="AlphaFoldDB" id="A0A1Z2KWR6"/>
<protein>
    <submittedName>
        <fullName evidence="2">Uncharacterized protein</fullName>
    </submittedName>
</protein>
<proteinExistence type="predicted"/>
<dbReference type="Proteomes" id="UP000195755">
    <property type="component" value="Chromosome"/>
</dbReference>
<evidence type="ECO:0000256" key="1">
    <source>
        <dbReference type="SAM" id="Phobius"/>
    </source>
</evidence>
<dbReference type="EMBL" id="CP021744">
    <property type="protein sequence ID" value="ARZ66485.1"/>
    <property type="molecule type" value="Genomic_DNA"/>
</dbReference>
<name>A0A1Z2KWR6_9ACTN</name>
<accession>A0A1Z2KWR6</accession>
<feature type="transmembrane region" description="Helical" evidence="1">
    <location>
        <begin position="6"/>
        <end position="28"/>
    </location>
</feature>
<evidence type="ECO:0000313" key="2">
    <source>
        <dbReference type="EMBL" id="ARZ66485.1"/>
    </source>
</evidence>
<sequence length="188" mass="20412">MVSGGWGWFTTVASILIGQATVVTMGFVNNRSQARREALARVADRYKTVAERREMFELTQLVEVNTLLRNAVTSLHAFVSARRHYRSRIREDPAAPPETYRQPMLDASAASDTALDALRSQIGFILADDVRALADAAEKALTMAAASVLRDEAVDSGALGARANAAYEALSVRLRDIYATRESAVPAA</sequence>